<dbReference type="RefSeq" id="WP_142112928.1">
    <property type="nucleotide sequence ID" value="NZ_BAAATB010000006.1"/>
</dbReference>
<evidence type="ECO:0000256" key="1">
    <source>
        <dbReference type="SAM" id="Coils"/>
    </source>
</evidence>
<dbReference type="Pfam" id="PF06210">
    <property type="entry name" value="DUF1003"/>
    <property type="match status" value="1"/>
</dbReference>
<dbReference type="AlphaFoldDB" id="A0A542SRD0"/>
<feature type="transmembrane region" description="Helical" evidence="2">
    <location>
        <begin position="42"/>
        <end position="60"/>
    </location>
</feature>
<proteinExistence type="predicted"/>
<dbReference type="Proteomes" id="UP000316181">
    <property type="component" value="Unassembled WGS sequence"/>
</dbReference>
<reference evidence="3 4" key="1">
    <citation type="submission" date="2019-06" db="EMBL/GenBank/DDBJ databases">
        <title>Sequencing the genomes of 1000 actinobacteria strains.</title>
        <authorList>
            <person name="Klenk H.-P."/>
        </authorList>
    </citation>
    <scope>NUCLEOTIDE SEQUENCE [LARGE SCALE GENOMIC DNA]</scope>
    <source>
        <strain evidence="3 4">DSM 10596</strain>
    </source>
</reference>
<evidence type="ECO:0000313" key="4">
    <source>
        <dbReference type="Proteomes" id="UP000316181"/>
    </source>
</evidence>
<feature type="transmembrane region" description="Helical" evidence="2">
    <location>
        <begin position="72"/>
        <end position="93"/>
    </location>
</feature>
<dbReference type="PANTHER" id="PTHR41386">
    <property type="entry name" value="INTEGRAL MEMBRANE PROTEIN-RELATED"/>
    <property type="match status" value="1"/>
</dbReference>
<keyword evidence="2" id="KW-0472">Membrane</keyword>
<dbReference type="OrthoDB" id="9795736at2"/>
<evidence type="ECO:0000313" key="3">
    <source>
        <dbReference type="EMBL" id="TQK77154.1"/>
    </source>
</evidence>
<name>A0A542SRD0_9MICO</name>
<dbReference type="PANTHER" id="PTHR41386:SF1">
    <property type="entry name" value="MEMBRANE PROTEIN"/>
    <property type="match status" value="1"/>
</dbReference>
<gene>
    <name evidence="3" type="ORF">FB389_1869</name>
</gene>
<protein>
    <submittedName>
        <fullName evidence="3">Uncharacterized protein DUF1003</fullName>
    </submittedName>
</protein>
<feature type="coiled-coil region" evidence="1">
    <location>
        <begin position="96"/>
        <end position="123"/>
    </location>
</feature>
<dbReference type="InterPro" id="IPR010406">
    <property type="entry name" value="DUF1003"/>
</dbReference>
<dbReference type="EMBL" id="VFNV01000001">
    <property type="protein sequence ID" value="TQK77154.1"/>
    <property type="molecule type" value="Genomic_DNA"/>
</dbReference>
<keyword evidence="1" id="KW-0175">Coiled coil</keyword>
<sequence>MAERLDLPRTTRRTILPRVNVTQEGFGNVSEAIARFMGTPQFLVYMTIFCIAWLAWNSFAPGELRFDKAANGFTALTLMLSLQASYSAPLILLAQNRQTDRDRVSAEQDRQRAERNLADTEYLAREVAALRIALGDVATRDFVRSELRNLLEELNHDDRDDHAEDNGTTHISTERK</sequence>
<keyword evidence="2" id="KW-1133">Transmembrane helix</keyword>
<comment type="caution">
    <text evidence="3">The sequence shown here is derived from an EMBL/GenBank/DDBJ whole genome shotgun (WGS) entry which is preliminary data.</text>
</comment>
<organism evidence="3 4">
    <name type="scientific">Rarobacter incanus</name>
    <dbReference type="NCBI Taxonomy" id="153494"/>
    <lineage>
        <taxon>Bacteria</taxon>
        <taxon>Bacillati</taxon>
        <taxon>Actinomycetota</taxon>
        <taxon>Actinomycetes</taxon>
        <taxon>Micrococcales</taxon>
        <taxon>Rarobacteraceae</taxon>
        <taxon>Rarobacter</taxon>
    </lineage>
</organism>
<accession>A0A542SRD0</accession>
<evidence type="ECO:0000256" key="2">
    <source>
        <dbReference type="SAM" id="Phobius"/>
    </source>
</evidence>
<keyword evidence="2" id="KW-0812">Transmembrane</keyword>
<keyword evidence="4" id="KW-1185">Reference proteome</keyword>